<evidence type="ECO:0000256" key="6">
    <source>
        <dbReference type="ARBA" id="ARBA00013016"/>
    </source>
</evidence>
<dbReference type="InterPro" id="IPR003719">
    <property type="entry name" value="Phenazine_PhzF-like"/>
</dbReference>
<keyword evidence="11" id="KW-0496">Mitochondrion</keyword>
<dbReference type="InterPro" id="IPR036249">
    <property type="entry name" value="Thioredoxin-like_sf"/>
</dbReference>
<dbReference type="InterPro" id="IPR037944">
    <property type="entry name" value="PRX5-like"/>
</dbReference>
<dbReference type="InterPro" id="IPR013766">
    <property type="entry name" value="Thioredoxin_domain"/>
</dbReference>
<evidence type="ECO:0000256" key="11">
    <source>
        <dbReference type="ARBA" id="ARBA00023128"/>
    </source>
</evidence>
<evidence type="ECO:0000313" key="21">
    <source>
        <dbReference type="EMBL" id="EAZ11353.1"/>
    </source>
</evidence>
<dbReference type="CDD" id="cd03013">
    <property type="entry name" value="PRX5_like"/>
    <property type="match status" value="1"/>
</dbReference>
<dbReference type="SUPFAM" id="SSF54506">
    <property type="entry name" value="Diaminopimelate epimerase-like"/>
    <property type="match status" value="1"/>
</dbReference>
<comment type="catalytic activity">
    <reaction evidence="1">
        <text>[glutaredoxin]-dithiol + a hydroperoxide = [glutaredoxin]-disulfide + an alcohol + H2O</text>
        <dbReference type="Rhea" id="RHEA:62624"/>
        <dbReference type="Rhea" id="RHEA-COMP:10729"/>
        <dbReference type="Rhea" id="RHEA-COMP:10730"/>
        <dbReference type="ChEBI" id="CHEBI:15377"/>
        <dbReference type="ChEBI" id="CHEBI:29950"/>
        <dbReference type="ChEBI" id="CHEBI:30879"/>
        <dbReference type="ChEBI" id="CHEBI:35924"/>
        <dbReference type="ChEBI" id="CHEBI:50058"/>
        <dbReference type="EC" id="1.11.1.25"/>
    </reaction>
</comment>
<dbReference type="Pfam" id="PF08534">
    <property type="entry name" value="Redoxin"/>
    <property type="match status" value="1"/>
</dbReference>
<keyword evidence="8" id="KW-0049">Antioxidant</keyword>
<name>A2ZRK6_ORYSJ</name>
<evidence type="ECO:0000256" key="17">
    <source>
        <dbReference type="ARBA" id="ARBA00081117"/>
    </source>
</evidence>
<evidence type="ECO:0000256" key="18">
    <source>
        <dbReference type="ARBA" id="ARBA00082926"/>
    </source>
</evidence>
<keyword evidence="13" id="KW-0676">Redox-active center</keyword>
<comment type="similarity">
    <text evidence="4">Belongs to the peroxiredoxin family. Prx5 subfamily.</text>
</comment>
<comment type="subcellular location">
    <subcellularLocation>
        <location evidence="2">Mitochondrion matrix</location>
    </subcellularLocation>
</comment>
<accession>A2ZRK6</accession>
<evidence type="ECO:0000256" key="15">
    <source>
        <dbReference type="ARBA" id="ARBA00059321"/>
    </source>
</evidence>
<protein>
    <recommendedName>
        <fullName evidence="16">Peroxiredoxin-2F, mitochondrial</fullName>
        <ecNumber evidence="6">1.11.1.25</ecNumber>
    </recommendedName>
    <alternativeName>
        <fullName evidence="14">Glutaredoxin-dependent peroxiredoxin</fullName>
    </alternativeName>
    <alternativeName>
        <fullName evidence="18">Peroxiredoxin IIF</fullName>
    </alternativeName>
    <alternativeName>
        <fullName evidence="17">Thioredoxin peroxidase 2F</fullName>
    </alternativeName>
</protein>
<keyword evidence="12" id="KW-0413">Isomerase</keyword>
<dbReference type="GO" id="GO:0034599">
    <property type="term" value="P:cellular response to oxidative stress"/>
    <property type="evidence" value="ECO:0007669"/>
    <property type="project" value="InterPro"/>
</dbReference>
<dbReference type="EMBL" id="CM000138">
    <property type="protein sequence ID" value="EAZ11353.1"/>
    <property type="molecule type" value="Genomic_DNA"/>
</dbReference>
<evidence type="ECO:0000256" key="19">
    <source>
        <dbReference type="PIRSR" id="PIRSR637944-1"/>
    </source>
</evidence>
<comment type="function">
    <text evidence="15">Thiol-specific peroxidase that catalyzes the reduction of hydrogen peroxide and organic hydroperoxides to water and alcohols, respectively. Plays a role in cell protection against oxidative stress by detoxifying peroxides. Reduces preferentially hydrogen peroxide rather than alkyl peroxides. May be involved in mitochondrial redox homeostasis.</text>
</comment>
<dbReference type="PANTHER" id="PTHR13774">
    <property type="entry name" value="PHENAZINE BIOSYNTHESIS PROTEIN"/>
    <property type="match status" value="1"/>
</dbReference>
<evidence type="ECO:0000256" key="9">
    <source>
        <dbReference type="ARBA" id="ARBA00022946"/>
    </source>
</evidence>
<feature type="active site" description="Cysteine sulfenic acid (-SOH) intermediate" evidence="19">
    <location>
        <position position="86"/>
    </location>
</feature>
<dbReference type="FunFam" id="3.40.30.10:FF:000190">
    <property type="entry name" value="Peroxiredoxin"/>
    <property type="match status" value="1"/>
</dbReference>
<evidence type="ECO:0000256" key="4">
    <source>
        <dbReference type="ARBA" id="ARBA00010505"/>
    </source>
</evidence>
<keyword evidence="7" id="KW-0575">Peroxidase</keyword>
<dbReference type="GO" id="GO:0005759">
    <property type="term" value="C:mitochondrial matrix"/>
    <property type="evidence" value="ECO:0007669"/>
    <property type="project" value="UniProtKB-SubCell"/>
</dbReference>
<dbReference type="Gene3D" id="3.10.310.10">
    <property type="entry name" value="Diaminopimelate Epimerase, Chain A, domain 1"/>
    <property type="match status" value="2"/>
</dbReference>
<dbReference type="SUPFAM" id="SSF52833">
    <property type="entry name" value="Thioredoxin-like"/>
    <property type="match status" value="1"/>
</dbReference>
<gene>
    <name evidence="21" type="ORF">OsJ_01220</name>
</gene>
<sequence length="520" mass="55067">MASALLRKATVGGSAAAAAARWASRGLASVGSGSDIVSAAPGVSLQKARSWDEGVATNFSTTPLKDIFHGKKVVIFGLPGAYTGVCSQAHVPSYKNNIDKLKAKGVDSVICVSVNDPYALNGWAEKLQAKDAIEFYGDFDGSFHKSLDLEVDLSAALLGRRSHRWSAFVDDGKIKAFNVEVAPSDFKVSGAEVDAFAAEPFKGNPAAVCLLEGEDAAAAADERWMQSVAAEFNLSETAFLIRDPSSSAAAADAAPRVPPPLVNLCGHATLASAHFLFTTVLAKQQHAAAAMVEFVTRSGILTAKKVPAPPPPANDGGVPGEEKLFIELDFPMIDLVEYDSAETLSIPETLNGARVVSVWKSSTAGDLIIKMEVMNHGNATATIISLRERIANLLRMLILNEELVELSSGKEVADIIPNINEIKKCDGRGVIVTGPAPAGSDYDFFSRFFCPKFGIDEDPVCGSAHCVLAPYWGGKLGKQKLTAFQASPRSGTLYLELDGENRRVRIQGEAVTVMAGTLLA</sequence>
<reference evidence="21" key="2">
    <citation type="submission" date="2008-12" db="EMBL/GenBank/DDBJ databases">
        <title>Improved gene annotation of the rice (Oryza sativa) genomes.</title>
        <authorList>
            <person name="Wang J."/>
            <person name="Li R."/>
            <person name="Fan W."/>
            <person name="Huang Q."/>
            <person name="Zhang J."/>
            <person name="Zhou Y."/>
            <person name="Hu Y."/>
            <person name="Zi S."/>
            <person name="Li J."/>
            <person name="Ni P."/>
            <person name="Zheng H."/>
            <person name="Zhang Y."/>
            <person name="Zhao M."/>
            <person name="Hao Q."/>
            <person name="McDermott J."/>
            <person name="Samudrala R."/>
            <person name="Kristiansen K."/>
            <person name="Wong G.K.-S."/>
        </authorList>
    </citation>
    <scope>NUCLEOTIDE SEQUENCE</scope>
</reference>
<dbReference type="PANTHER" id="PTHR13774:SF17">
    <property type="entry name" value="PHENAZINE BIOSYNTHESIS-LIKE DOMAIN-CONTAINING PROTEIN"/>
    <property type="match status" value="1"/>
</dbReference>
<proteinExistence type="inferred from homology"/>
<dbReference type="Pfam" id="PF02567">
    <property type="entry name" value="PhzC-PhzF"/>
    <property type="match status" value="2"/>
</dbReference>
<evidence type="ECO:0000256" key="2">
    <source>
        <dbReference type="ARBA" id="ARBA00004305"/>
    </source>
</evidence>
<dbReference type="PROSITE" id="PS51352">
    <property type="entry name" value="THIOREDOXIN_2"/>
    <property type="match status" value="1"/>
</dbReference>
<dbReference type="Gene3D" id="3.40.30.10">
    <property type="entry name" value="Glutaredoxin"/>
    <property type="match status" value="1"/>
</dbReference>
<dbReference type="Proteomes" id="UP000007752">
    <property type="component" value="Chromosome 1"/>
</dbReference>
<feature type="domain" description="Thioredoxin" evidence="20">
    <location>
        <begin position="34"/>
        <end position="202"/>
    </location>
</feature>
<evidence type="ECO:0000256" key="7">
    <source>
        <dbReference type="ARBA" id="ARBA00022559"/>
    </source>
</evidence>
<evidence type="ECO:0000256" key="1">
    <source>
        <dbReference type="ARBA" id="ARBA00001711"/>
    </source>
</evidence>
<dbReference type="AlphaFoldDB" id="A2ZRK6"/>
<dbReference type="GO" id="GO:0008379">
    <property type="term" value="F:thioredoxin peroxidase activity"/>
    <property type="evidence" value="ECO:0007669"/>
    <property type="project" value="InterPro"/>
</dbReference>
<evidence type="ECO:0000256" key="13">
    <source>
        <dbReference type="ARBA" id="ARBA00023284"/>
    </source>
</evidence>
<keyword evidence="9" id="KW-0809">Transit peptide</keyword>
<evidence type="ECO:0000256" key="3">
    <source>
        <dbReference type="ARBA" id="ARBA00008270"/>
    </source>
</evidence>
<reference evidence="21" key="1">
    <citation type="journal article" date="2005" name="PLoS Biol.">
        <title>The genomes of Oryza sativa: a history of duplications.</title>
        <authorList>
            <person name="Yu J."/>
            <person name="Wang J."/>
            <person name="Lin W."/>
            <person name="Li S."/>
            <person name="Li H."/>
            <person name="Zhou J."/>
            <person name="Ni P."/>
            <person name="Dong W."/>
            <person name="Hu S."/>
            <person name="Zeng C."/>
            <person name="Zhang J."/>
            <person name="Zhang Y."/>
            <person name="Li R."/>
            <person name="Xu Z."/>
            <person name="Li S."/>
            <person name="Li X."/>
            <person name="Zheng H."/>
            <person name="Cong L."/>
            <person name="Lin L."/>
            <person name="Yin J."/>
            <person name="Geng J."/>
            <person name="Li G."/>
            <person name="Shi J."/>
            <person name="Liu J."/>
            <person name="Lv H."/>
            <person name="Li J."/>
            <person name="Wang J."/>
            <person name="Deng Y."/>
            <person name="Ran L."/>
            <person name="Shi X."/>
            <person name="Wang X."/>
            <person name="Wu Q."/>
            <person name="Li C."/>
            <person name="Ren X."/>
            <person name="Wang J."/>
            <person name="Wang X."/>
            <person name="Li D."/>
            <person name="Liu D."/>
            <person name="Zhang X."/>
            <person name="Ji Z."/>
            <person name="Zhao W."/>
            <person name="Sun Y."/>
            <person name="Zhang Z."/>
            <person name="Bao J."/>
            <person name="Han Y."/>
            <person name="Dong L."/>
            <person name="Ji J."/>
            <person name="Chen P."/>
            <person name="Wu S."/>
            <person name="Liu J."/>
            <person name="Xiao Y."/>
            <person name="Bu D."/>
            <person name="Tan J."/>
            <person name="Yang L."/>
            <person name="Ye C."/>
            <person name="Zhang J."/>
            <person name="Xu J."/>
            <person name="Zhou Y."/>
            <person name="Yu Y."/>
            <person name="Zhang B."/>
            <person name="Zhuang S."/>
            <person name="Wei H."/>
            <person name="Liu B."/>
            <person name="Lei M."/>
            <person name="Yu H."/>
            <person name="Li Y."/>
            <person name="Xu H."/>
            <person name="Wei S."/>
            <person name="He X."/>
            <person name="Fang L."/>
            <person name="Zhang Z."/>
            <person name="Zhang Y."/>
            <person name="Huang X."/>
            <person name="Su Z."/>
            <person name="Tong W."/>
            <person name="Li J."/>
            <person name="Tong Z."/>
            <person name="Li S."/>
            <person name="Ye J."/>
            <person name="Wang L."/>
            <person name="Fang L."/>
            <person name="Lei T."/>
            <person name="Chen C."/>
            <person name="Chen H."/>
            <person name="Xu Z."/>
            <person name="Li H."/>
            <person name="Huang H."/>
            <person name="Zhang F."/>
            <person name="Xu H."/>
            <person name="Li N."/>
            <person name="Zhao C."/>
            <person name="Li S."/>
            <person name="Dong L."/>
            <person name="Huang Y."/>
            <person name="Li L."/>
            <person name="Xi Y."/>
            <person name="Qi Q."/>
            <person name="Li W."/>
            <person name="Zhang B."/>
            <person name="Hu W."/>
            <person name="Zhang Y."/>
            <person name="Tian X."/>
            <person name="Jiao Y."/>
            <person name="Liang X."/>
            <person name="Jin J."/>
            <person name="Gao L."/>
            <person name="Zheng W."/>
            <person name="Hao B."/>
            <person name="Liu S."/>
            <person name="Wang W."/>
            <person name="Yuan L."/>
            <person name="Cao M."/>
            <person name="McDermott J."/>
            <person name="Samudrala R."/>
            <person name="Wang J."/>
            <person name="Wong G.K."/>
            <person name="Yang H."/>
        </authorList>
    </citation>
    <scope>NUCLEOTIDE SEQUENCE [LARGE SCALE GENOMIC DNA]</scope>
</reference>
<evidence type="ECO:0000256" key="8">
    <source>
        <dbReference type="ARBA" id="ARBA00022862"/>
    </source>
</evidence>
<evidence type="ECO:0000256" key="12">
    <source>
        <dbReference type="ARBA" id="ARBA00023235"/>
    </source>
</evidence>
<keyword evidence="10" id="KW-0560">Oxidoreductase</keyword>
<comment type="similarity">
    <text evidence="3">Belongs to the PhzF family.</text>
</comment>
<evidence type="ECO:0000256" key="14">
    <source>
        <dbReference type="ARBA" id="ARBA00031688"/>
    </source>
</evidence>
<comment type="subunit">
    <text evidence="5">Monomer.</text>
</comment>
<evidence type="ECO:0000256" key="16">
    <source>
        <dbReference type="ARBA" id="ARBA00072389"/>
    </source>
</evidence>
<evidence type="ECO:0000256" key="10">
    <source>
        <dbReference type="ARBA" id="ARBA00023002"/>
    </source>
</evidence>
<evidence type="ECO:0000256" key="5">
    <source>
        <dbReference type="ARBA" id="ARBA00011245"/>
    </source>
</evidence>
<organism evidence="21">
    <name type="scientific">Oryza sativa subsp. japonica</name>
    <name type="common">Rice</name>
    <dbReference type="NCBI Taxonomy" id="39947"/>
    <lineage>
        <taxon>Eukaryota</taxon>
        <taxon>Viridiplantae</taxon>
        <taxon>Streptophyta</taxon>
        <taxon>Embryophyta</taxon>
        <taxon>Tracheophyta</taxon>
        <taxon>Spermatophyta</taxon>
        <taxon>Magnoliopsida</taxon>
        <taxon>Liliopsida</taxon>
        <taxon>Poales</taxon>
        <taxon>Poaceae</taxon>
        <taxon>BOP clade</taxon>
        <taxon>Oryzoideae</taxon>
        <taxon>Oryzeae</taxon>
        <taxon>Oryzinae</taxon>
        <taxon>Oryza</taxon>
        <taxon>Oryza sativa</taxon>
    </lineage>
</organism>
<evidence type="ECO:0000259" key="20">
    <source>
        <dbReference type="PROSITE" id="PS51352"/>
    </source>
</evidence>
<dbReference type="GO" id="GO:0016853">
    <property type="term" value="F:isomerase activity"/>
    <property type="evidence" value="ECO:0007669"/>
    <property type="project" value="UniProtKB-KW"/>
</dbReference>
<dbReference type="InterPro" id="IPR013740">
    <property type="entry name" value="Redoxin"/>
</dbReference>
<dbReference type="EC" id="1.11.1.25" evidence="6"/>